<dbReference type="Pfam" id="PF01223">
    <property type="entry name" value="Endonuclease_NS"/>
    <property type="match status" value="1"/>
</dbReference>
<evidence type="ECO:0000259" key="3">
    <source>
        <dbReference type="SMART" id="SM00477"/>
    </source>
</evidence>
<reference evidence="5" key="2">
    <citation type="submission" date="2025-08" db="UniProtKB">
        <authorList>
            <consortium name="Ensembl"/>
        </authorList>
    </citation>
    <scope>IDENTIFICATION</scope>
</reference>
<accession>A0A3Q1IHE0</accession>
<feature type="signal peptide" evidence="2">
    <location>
        <begin position="1"/>
        <end position="19"/>
    </location>
</feature>
<sequence>RKSKVLLVLLVYQTVLVQSLSECEGFLLDETPPNIQGDIRRFVTLYDTKNKIPVFSAYKYRRLEERDSMSNMWDDTYRRQASNTDYRNTEDYTRGHLFPCCHASNNTEKISTFTLTNIVPQTKSFNCGSWQKMESRLKYVLETRCINNNDVPEGFVVTGAKPGTEKLNNKTNIPSVLWSAFCCHDKTMDKWIAGAHWGLNRADGPDNLEELQQELGIEVFPNTQCPSKTVTEFHSELDHTCQCPPEDTTRSAPPTTTTDMLNPTTHEQPFFYWYPSARVRVLCNSVLRSRSHIRDRQSRKSGTIV</sequence>
<feature type="domain" description="ENPP1-3/EXOG-like endonuclease/phosphodiesterase" evidence="3">
    <location>
        <begin position="39"/>
        <end position="226"/>
    </location>
</feature>
<dbReference type="GeneTree" id="ENSGT01030000234592"/>
<reference evidence="5" key="3">
    <citation type="submission" date="2025-09" db="UniProtKB">
        <authorList>
            <consortium name="Ensembl"/>
        </authorList>
    </citation>
    <scope>IDENTIFICATION</scope>
</reference>
<dbReference type="GO" id="GO:0046872">
    <property type="term" value="F:metal ion binding"/>
    <property type="evidence" value="ECO:0007669"/>
    <property type="project" value="InterPro"/>
</dbReference>
<keyword evidence="2" id="KW-0732">Signal</keyword>
<evidence type="ECO:0000256" key="1">
    <source>
        <dbReference type="SAM" id="MobiDB-lite"/>
    </source>
</evidence>
<dbReference type="PANTHER" id="PTHR21472">
    <property type="entry name" value="ENDONUCLEASE DOMAIN-CONTAINING 1 PROTEIN ENDOD1"/>
    <property type="match status" value="1"/>
</dbReference>
<dbReference type="SMART" id="SM00477">
    <property type="entry name" value="NUC"/>
    <property type="match status" value="1"/>
</dbReference>
<dbReference type="STRING" id="64144.ENSATEP00000021112"/>
<dbReference type="AlphaFoldDB" id="A0A3Q1IHE0"/>
<dbReference type="InterPro" id="IPR044925">
    <property type="entry name" value="His-Me_finger_sf"/>
</dbReference>
<dbReference type="InParanoid" id="A0A3Q1IHE0"/>
<dbReference type="GO" id="GO:0003676">
    <property type="term" value="F:nucleic acid binding"/>
    <property type="evidence" value="ECO:0007669"/>
    <property type="project" value="InterPro"/>
</dbReference>
<dbReference type="InterPro" id="IPR020821">
    <property type="entry name" value="ENPP1-3/EXOG-like_nuc-like"/>
</dbReference>
<feature type="region of interest" description="Disordered" evidence="1">
    <location>
        <begin position="241"/>
        <end position="261"/>
    </location>
</feature>
<evidence type="ECO:0000256" key="2">
    <source>
        <dbReference type="SAM" id="SignalP"/>
    </source>
</evidence>
<evidence type="ECO:0000259" key="4">
    <source>
        <dbReference type="SMART" id="SM00892"/>
    </source>
</evidence>
<organism evidence="5 6">
    <name type="scientific">Anabas testudineus</name>
    <name type="common">Climbing perch</name>
    <name type="synonym">Anthias testudineus</name>
    <dbReference type="NCBI Taxonomy" id="64144"/>
    <lineage>
        <taxon>Eukaryota</taxon>
        <taxon>Metazoa</taxon>
        <taxon>Chordata</taxon>
        <taxon>Craniata</taxon>
        <taxon>Vertebrata</taxon>
        <taxon>Euteleostomi</taxon>
        <taxon>Actinopterygii</taxon>
        <taxon>Neopterygii</taxon>
        <taxon>Teleostei</taxon>
        <taxon>Neoteleostei</taxon>
        <taxon>Acanthomorphata</taxon>
        <taxon>Anabantaria</taxon>
        <taxon>Anabantiformes</taxon>
        <taxon>Anabantoidei</taxon>
        <taxon>Anabantidae</taxon>
        <taxon>Anabas</taxon>
    </lineage>
</organism>
<dbReference type="InterPro" id="IPR001604">
    <property type="entry name" value="Endo_G_ENPP1-like_dom"/>
</dbReference>
<dbReference type="OrthoDB" id="69221at2759"/>
<dbReference type="Ensembl" id="ENSATET00000021470.2">
    <property type="protein sequence ID" value="ENSATEP00000021112.2"/>
    <property type="gene ID" value="ENSATEG00000014672.2"/>
</dbReference>
<dbReference type="GO" id="GO:0016787">
    <property type="term" value="F:hydrolase activity"/>
    <property type="evidence" value="ECO:0007669"/>
    <property type="project" value="InterPro"/>
</dbReference>
<proteinExistence type="predicted"/>
<keyword evidence="6" id="KW-1185">Reference proteome</keyword>
<dbReference type="Proteomes" id="UP000265040">
    <property type="component" value="Chromosome 18"/>
</dbReference>
<dbReference type="InterPro" id="IPR044929">
    <property type="entry name" value="DNA/RNA_non-sp_Endonuclease_sf"/>
</dbReference>
<dbReference type="Gene3D" id="3.40.570.10">
    <property type="entry name" value="Extracellular Endonuclease, subunit A"/>
    <property type="match status" value="1"/>
</dbReference>
<dbReference type="InterPro" id="IPR039015">
    <property type="entry name" value="ENDOD1"/>
</dbReference>
<reference evidence="5" key="1">
    <citation type="submission" date="2021-04" db="EMBL/GenBank/DDBJ databases">
        <authorList>
            <consortium name="Wellcome Sanger Institute Data Sharing"/>
        </authorList>
    </citation>
    <scope>NUCLEOTIDE SEQUENCE [LARGE SCALE GENOMIC DNA]</scope>
</reference>
<feature type="compositionally biased region" description="Low complexity" evidence="1">
    <location>
        <begin position="250"/>
        <end position="261"/>
    </location>
</feature>
<dbReference type="PANTHER" id="PTHR21472:SF15">
    <property type="entry name" value="ENDONUCLEASE DOMAIN-CONTAINING 1 PROTEIN-RELATED"/>
    <property type="match status" value="1"/>
</dbReference>
<protein>
    <submittedName>
        <fullName evidence="5">Uncharacterized protein</fullName>
    </submittedName>
</protein>
<name>A0A3Q1IHE0_ANATE</name>
<dbReference type="SUPFAM" id="SSF54060">
    <property type="entry name" value="His-Me finger endonucleases"/>
    <property type="match status" value="1"/>
</dbReference>
<evidence type="ECO:0000313" key="6">
    <source>
        <dbReference type="Proteomes" id="UP000265040"/>
    </source>
</evidence>
<feature type="domain" description="DNA/RNA non-specific endonuclease/pyrophosphatase/phosphodiesterase" evidence="4">
    <location>
        <begin position="38"/>
        <end position="224"/>
    </location>
</feature>
<feature type="chain" id="PRO_5030079901" evidence="2">
    <location>
        <begin position="20"/>
        <end position="305"/>
    </location>
</feature>
<evidence type="ECO:0000313" key="5">
    <source>
        <dbReference type="Ensembl" id="ENSATEP00000021112.2"/>
    </source>
</evidence>
<dbReference type="SMART" id="SM00892">
    <property type="entry name" value="Endonuclease_NS"/>
    <property type="match status" value="1"/>
</dbReference>